<dbReference type="Gene3D" id="3.30.70.100">
    <property type="match status" value="1"/>
</dbReference>
<reference evidence="2 3" key="1">
    <citation type="submission" date="2022-10" db="EMBL/GenBank/DDBJ databases">
        <title>Ruegeria sp. nov., isolated from ocean surface water.</title>
        <authorList>
            <person name="He W."/>
            <person name="Wang L."/>
            <person name="Zhang D.-F."/>
        </authorList>
    </citation>
    <scope>NUCLEOTIDE SEQUENCE [LARGE SCALE GENOMIC DNA]</scope>
    <source>
        <strain evidence="2 3">WL0004</strain>
    </source>
</reference>
<feature type="domain" description="DUF1330" evidence="1">
    <location>
        <begin position="17"/>
        <end position="110"/>
    </location>
</feature>
<dbReference type="Proteomes" id="UP001321014">
    <property type="component" value="Unassembled WGS sequence"/>
</dbReference>
<gene>
    <name evidence="2" type="ORF">OEZ49_22820</name>
</gene>
<sequence length="112" mass="12639">MARFALILSAERFCKMTAFVIGQMQIHSRDWMDEYFAKIPDVVARHRGQFLVRGGDPESLEGDNALPDAAFIIEFPDRSFAKDFWGSKEFQALAVLRRTGSSLNAILVDKLA</sequence>
<name>A0ABT2WZ94_9RHOB</name>
<protein>
    <submittedName>
        <fullName evidence="2">DUF1330 domain-containing protein</fullName>
    </submittedName>
</protein>
<dbReference type="InterPro" id="IPR010753">
    <property type="entry name" value="DUF1330"/>
</dbReference>
<dbReference type="InterPro" id="IPR011008">
    <property type="entry name" value="Dimeric_a/b-barrel"/>
</dbReference>
<accession>A0ABT2WZ94</accession>
<dbReference type="PANTHER" id="PTHR41521:SF4">
    <property type="entry name" value="BLR0684 PROTEIN"/>
    <property type="match status" value="1"/>
</dbReference>
<dbReference type="SUPFAM" id="SSF54909">
    <property type="entry name" value="Dimeric alpha+beta barrel"/>
    <property type="match status" value="1"/>
</dbReference>
<dbReference type="PANTHER" id="PTHR41521">
    <property type="match status" value="1"/>
</dbReference>
<comment type="caution">
    <text evidence="2">The sequence shown here is derived from an EMBL/GenBank/DDBJ whole genome shotgun (WGS) entry which is preliminary data.</text>
</comment>
<evidence type="ECO:0000313" key="2">
    <source>
        <dbReference type="EMBL" id="MCU9840582.1"/>
    </source>
</evidence>
<evidence type="ECO:0000313" key="3">
    <source>
        <dbReference type="Proteomes" id="UP001321014"/>
    </source>
</evidence>
<proteinExistence type="predicted"/>
<evidence type="ECO:0000259" key="1">
    <source>
        <dbReference type="Pfam" id="PF07045"/>
    </source>
</evidence>
<keyword evidence="3" id="KW-1185">Reference proteome</keyword>
<dbReference type="EMBL" id="JAOVQN010000052">
    <property type="protein sequence ID" value="MCU9840582.1"/>
    <property type="molecule type" value="Genomic_DNA"/>
</dbReference>
<dbReference type="Pfam" id="PF07045">
    <property type="entry name" value="DUF1330"/>
    <property type="match status" value="1"/>
</dbReference>
<organism evidence="2 3">
    <name type="scientific">Ruegeria marisflavi</name>
    <dbReference type="NCBI Taxonomy" id="2984152"/>
    <lineage>
        <taxon>Bacteria</taxon>
        <taxon>Pseudomonadati</taxon>
        <taxon>Pseudomonadota</taxon>
        <taxon>Alphaproteobacteria</taxon>
        <taxon>Rhodobacterales</taxon>
        <taxon>Roseobacteraceae</taxon>
        <taxon>Ruegeria</taxon>
    </lineage>
</organism>